<dbReference type="InterPro" id="IPR006130">
    <property type="entry name" value="Asp/Orn_carbamoylTrfase"/>
</dbReference>
<dbReference type="OrthoDB" id="9802587at2"/>
<dbReference type="Gene3D" id="3.40.50.1370">
    <property type="entry name" value="Aspartate/ornithine carbamoyltransferase"/>
    <property type="match status" value="2"/>
</dbReference>
<reference evidence="6 7" key="1">
    <citation type="submission" date="2012-02" db="EMBL/GenBank/DDBJ databases">
        <title>Complete genome sequence of Phycisphaera mikurensis NBRC 102666.</title>
        <authorList>
            <person name="Ankai A."/>
            <person name="Hosoyama A."/>
            <person name="Terui Y."/>
            <person name="Sekine M."/>
            <person name="Fukai R."/>
            <person name="Kato Y."/>
            <person name="Nakamura S."/>
            <person name="Yamada-Narita S."/>
            <person name="Kawakoshi A."/>
            <person name="Fukunaga Y."/>
            <person name="Yamazaki S."/>
            <person name="Fujita N."/>
        </authorList>
    </citation>
    <scope>NUCLEOTIDE SEQUENCE [LARGE SCALE GENOMIC DNA]</scope>
    <source>
        <strain evidence="7">NBRC 102666 / KCTC 22515 / FYK2301M01</strain>
    </source>
</reference>
<dbReference type="InterPro" id="IPR006132">
    <property type="entry name" value="Asp/Orn_carbamoyltranf_P-bd"/>
</dbReference>
<feature type="domain" description="Aspartate/ornithine carbamoyltransferase Asp/Orn-binding" evidence="4">
    <location>
        <begin position="155"/>
        <end position="296"/>
    </location>
</feature>
<sequence length="299" mass="31945">MPRHFLEIGDLSRDELVGVLRCAHALRSERDRDERTQPLRRRTLAMLFEKPSLRTRVSFEQGMLELGGAAIVLGRDEVGLGKREAVADVGRVLGGMVHGIAARVFDHRHLVELAGSGGVPVINMLSDRHHPAQALADALTLMDAFSPGEPEGLAGRKVAFVGDGDNNVARSLAGVCAALGVAFACASPAGHRLEEGHGDRFEDPREAVAAADAVYADTFVSMGSEDEKADRLEAFGPYRLDEALLDAAAPGVIALHCLPAYRGVEVTNGVLDGPRSRVFEQAHNRLHAQKGLLAFLLGG</sequence>
<dbReference type="GO" id="GO:0004585">
    <property type="term" value="F:ornithine carbamoyltransferase activity"/>
    <property type="evidence" value="ECO:0007669"/>
    <property type="project" value="UniProtKB-UniRule"/>
</dbReference>
<dbReference type="NCBIfam" id="NF001986">
    <property type="entry name" value="PRK00779.1"/>
    <property type="match status" value="1"/>
</dbReference>
<accession>I0IFE0</accession>
<dbReference type="InterPro" id="IPR006131">
    <property type="entry name" value="Asp_carbamoyltransf_Asp/Orn-bd"/>
</dbReference>
<dbReference type="PRINTS" id="PR00100">
    <property type="entry name" value="AOTCASE"/>
</dbReference>
<dbReference type="PATRIC" id="fig|1142394.8.peg.1875"/>
<dbReference type="RefSeq" id="WP_014437196.1">
    <property type="nucleotide sequence ID" value="NC_017080.1"/>
</dbReference>
<dbReference type="InterPro" id="IPR036901">
    <property type="entry name" value="Asp/Orn_carbamoylTrfase_sf"/>
</dbReference>
<evidence type="ECO:0000259" key="4">
    <source>
        <dbReference type="Pfam" id="PF00185"/>
    </source>
</evidence>
<dbReference type="HOGENOM" id="CLU_043846_3_2_0"/>
<dbReference type="GO" id="GO:0016597">
    <property type="term" value="F:amino acid binding"/>
    <property type="evidence" value="ECO:0007669"/>
    <property type="project" value="InterPro"/>
</dbReference>
<dbReference type="PANTHER" id="PTHR45753:SF3">
    <property type="entry name" value="ORNITHINE TRANSCARBAMYLASE, MITOCHONDRIAL"/>
    <property type="match status" value="1"/>
</dbReference>
<dbReference type="AlphaFoldDB" id="I0IFE0"/>
<evidence type="ECO:0000313" key="7">
    <source>
        <dbReference type="Proteomes" id="UP000007881"/>
    </source>
</evidence>
<dbReference type="PANTHER" id="PTHR45753">
    <property type="entry name" value="ORNITHINE CARBAMOYLTRANSFERASE, MITOCHONDRIAL"/>
    <property type="match status" value="1"/>
</dbReference>
<dbReference type="EC" id="2.1.3.3" evidence="2"/>
<dbReference type="KEGG" id="phm:PSMK_18190"/>
<dbReference type="Proteomes" id="UP000007881">
    <property type="component" value="Chromosome"/>
</dbReference>
<gene>
    <name evidence="6" type="primary">argF</name>
    <name evidence="6" type="ordered locus">PSMK_18190</name>
</gene>
<dbReference type="PRINTS" id="PR00102">
    <property type="entry name" value="OTCASE"/>
</dbReference>
<name>I0IFE0_PHYMF</name>
<dbReference type="SUPFAM" id="SSF53671">
    <property type="entry name" value="Aspartate/ornithine carbamoyltransferase"/>
    <property type="match status" value="1"/>
</dbReference>
<evidence type="ECO:0000256" key="2">
    <source>
        <dbReference type="NCBIfam" id="TIGR00658"/>
    </source>
</evidence>
<dbReference type="EMBL" id="AP012338">
    <property type="protein sequence ID" value="BAM03978.1"/>
    <property type="molecule type" value="Genomic_DNA"/>
</dbReference>
<dbReference type="Pfam" id="PF02729">
    <property type="entry name" value="OTCace_N"/>
    <property type="match status" value="1"/>
</dbReference>
<dbReference type="eggNOG" id="COG0078">
    <property type="taxonomic scope" value="Bacteria"/>
</dbReference>
<evidence type="ECO:0000256" key="3">
    <source>
        <dbReference type="RuleBase" id="RU003634"/>
    </source>
</evidence>
<keyword evidence="7" id="KW-1185">Reference proteome</keyword>
<organism evidence="6 7">
    <name type="scientific">Phycisphaera mikurensis (strain NBRC 102666 / KCTC 22515 / FYK2301M01)</name>
    <dbReference type="NCBI Taxonomy" id="1142394"/>
    <lineage>
        <taxon>Bacteria</taxon>
        <taxon>Pseudomonadati</taxon>
        <taxon>Planctomycetota</taxon>
        <taxon>Phycisphaerae</taxon>
        <taxon>Phycisphaerales</taxon>
        <taxon>Phycisphaeraceae</taxon>
        <taxon>Phycisphaera</taxon>
    </lineage>
</organism>
<dbReference type="Pfam" id="PF00185">
    <property type="entry name" value="OTCace"/>
    <property type="match status" value="1"/>
</dbReference>
<protein>
    <recommendedName>
        <fullName evidence="2">Ornithine carbamoyltransferase</fullName>
        <ecNumber evidence="2">2.1.3.3</ecNumber>
    </recommendedName>
</protein>
<evidence type="ECO:0000313" key="6">
    <source>
        <dbReference type="EMBL" id="BAM03978.1"/>
    </source>
</evidence>
<dbReference type="GO" id="GO:0019240">
    <property type="term" value="P:citrulline biosynthetic process"/>
    <property type="evidence" value="ECO:0007669"/>
    <property type="project" value="TreeGrafter"/>
</dbReference>
<feature type="domain" description="Aspartate/ornithine carbamoyltransferase carbamoyl-P binding" evidence="5">
    <location>
        <begin position="3"/>
        <end position="142"/>
    </location>
</feature>
<dbReference type="InterPro" id="IPR002292">
    <property type="entry name" value="Orn/put_carbamltrans"/>
</dbReference>
<keyword evidence="1 3" id="KW-0808">Transferase</keyword>
<evidence type="ECO:0000256" key="1">
    <source>
        <dbReference type="ARBA" id="ARBA00022679"/>
    </source>
</evidence>
<evidence type="ECO:0000259" key="5">
    <source>
        <dbReference type="Pfam" id="PF02729"/>
    </source>
</evidence>
<comment type="similarity">
    <text evidence="3">Belongs to the aspartate/ornithine carbamoyltransferase superfamily.</text>
</comment>
<dbReference type="NCBIfam" id="TIGR00658">
    <property type="entry name" value="orni_carb_tr"/>
    <property type="match status" value="1"/>
</dbReference>
<dbReference type="STRING" id="1142394.PSMK_18190"/>
<dbReference type="GO" id="GO:0042450">
    <property type="term" value="P:L-arginine biosynthetic process via ornithine"/>
    <property type="evidence" value="ECO:0007669"/>
    <property type="project" value="UniProtKB-UniRule"/>
</dbReference>
<proteinExistence type="inferred from homology"/>